<reference evidence="4 5" key="1">
    <citation type="submission" date="2016-11" db="EMBL/GenBank/DDBJ databases">
        <authorList>
            <person name="Jaros S."/>
            <person name="Januszkiewicz K."/>
            <person name="Wedrychowicz H."/>
        </authorList>
    </citation>
    <scope>NUCLEOTIDE SEQUENCE [LARGE SCALE GENOMIC DNA]</scope>
    <source>
        <strain evidence="4 5">DSM 5091</strain>
    </source>
</reference>
<dbReference type="CDD" id="cd06243">
    <property type="entry name" value="M14_CP_Csd4-like"/>
    <property type="match status" value="1"/>
</dbReference>
<dbReference type="OrthoDB" id="10830at2"/>
<protein>
    <submittedName>
        <fullName evidence="4">Carboxypeptidase controlling helical cell shape</fullName>
    </submittedName>
</protein>
<dbReference type="AlphaFoldDB" id="A0A1M6GGH5"/>
<evidence type="ECO:0000256" key="1">
    <source>
        <dbReference type="SAM" id="SignalP"/>
    </source>
</evidence>
<dbReference type="GO" id="GO:0004180">
    <property type="term" value="F:carboxypeptidase activity"/>
    <property type="evidence" value="ECO:0007669"/>
    <property type="project" value="UniProtKB-KW"/>
</dbReference>
<feature type="chain" id="PRO_5011957579" evidence="1">
    <location>
        <begin position="20"/>
        <end position="433"/>
    </location>
</feature>
<sequence>MKRYCLLLFLLLLPAFCLAEDFTLKTLNSDKPGPTLLVIGGIHGDEPGGFNAAALLATRYRLRTGQLWIVPDLNRTSILRRAHGWYGDMNYKFNGLDKSDRDYALVQKIKKLITDPQVDLILNLHDGSGYYSPQRQSSKRKPSRWGQSSVIDQAELIGAKFGQLEMLSGKATERINQMLLHAEHRFHVKNTHTATSDKVMQKSLTYYALRKGKPAIGLEASKCLPTHQRVYYLLTALEAYFAEIGIDFERDFPLTPKAVKKALTEDIELDLADGRIKLQLTNMRPELKHFPLEKGIPLSYSADNPLVSVRKDGERYRIYFGNNRFSYLDPYYVTYDDSLQEIQAQIDKRVADIALGDHIKVKDKILLQPSEDYRVNLIGYQHQENTRDDSGQEITLAACNSNYSVDNDGRIYRLEVYRQDKFCGMILVEFTAR</sequence>
<feature type="signal peptide" evidence="1">
    <location>
        <begin position="1"/>
        <end position="19"/>
    </location>
</feature>
<dbReference type="EMBL" id="FQZT01000004">
    <property type="protein sequence ID" value="SHJ09032.1"/>
    <property type="molecule type" value="Genomic_DNA"/>
</dbReference>
<evidence type="ECO:0000313" key="4">
    <source>
        <dbReference type="EMBL" id="SHJ09032.1"/>
    </source>
</evidence>
<dbReference type="Proteomes" id="UP000184171">
    <property type="component" value="Unassembled WGS sequence"/>
</dbReference>
<keyword evidence="1" id="KW-0732">Signal</keyword>
<organism evidence="4 5">
    <name type="scientific">Malonomonas rubra DSM 5091</name>
    <dbReference type="NCBI Taxonomy" id="1122189"/>
    <lineage>
        <taxon>Bacteria</taxon>
        <taxon>Pseudomonadati</taxon>
        <taxon>Thermodesulfobacteriota</taxon>
        <taxon>Desulfuromonadia</taxon>
        <taxon>Desulfuromonadales</taxon>
        <taxon>Geopsychrobacteraceae</taxon>
        <taxon>Malonomonas</taxon>
    </lineage>
</organism>
<keyword evidence="4" id="KW-0121">Carboxypeptidase</keyword>
<accession>A0A1M6GGH5</accession>
<dbReference type="Gene3D" id="3.40.630.10">
    <property type="entry name" value="Zn peptidases"/>
    <property type="match status" value="1"/>
</dbReference>
<keyword evidence="5" id="KW-1185">Reference proteome</keyword>
<proteinExistence type="predicted"/>
<evidence type="ECO:0000259" key="3">
    <source>
        <dbReference type="Pfam" id="PF17129"/>
    </source>
</evidence>
<feature type="domain" description="Metallo-carboxypeptidase C-terminal" evidence="3">
    <location>
        <begin position="335"/>
        <end position="430"/>
    </location>
</feature>
<feature type="domain" description="D,L-carboxypeptidase peptidase" evidence="2">
    <location>
        <begin position="13"/>
        <end position="261"/>
    </location>
</feature>
<name>A0A1M6GGH5_MALRU</name>
<dbReference type="Pfam" id="PF17033">
    <property type="entry name" value="Peptidase_M99"/>
    <property type="match status" value="1"/>
</dbReference>
<dbReference type="RefSeq" id="WP_072907505.1">
    <property type="nucleotide sequence ID" value="NZ_FQZT01000004.1"/>
</dbReference>
<keyword evidence="4" id="KW-0645">Protease</keyword>
<dbReference type="InterPro" id="IPR031489">
    <property type="entry name" value="Peptidase_M99"/>
</dbReference>
<evidence type="ECO:0000259" key="2">
    <source>
        <dbReference type="Pfam" id="PF17033"/>
    </source>
</evidence>
<dbReference type="Pfam" id="PF17129">
    <property type="entry name" value="Peptidase_M99_C"/>
    <property type="match status" value="1"/>
</dbReference>
<evidence type="ECO:0000313" key="5">
    <source>
        <dbReference type="Proteomes" id="UP000184171"/>
    </source>
</evidence>
<dbReference type="STRING" id="1122189.SAMN02745165_01542"/>
<dbReference type="SUPFAM" id="SSF53187">
    <property type="entry name" value="Zn-dependent exopeptidases"/>
    <property type="match status" value="1"/>
</dbReference>
<dbReference type="InterPro" id="IPR033397">
    <property type="entry name" value="Metallo_peptidase_C"/>
</dbReference>
<gene>
    <name evidence="4" type="ORF">SAMN02745165_01542</name>
</gene>
<keyword evidence="4" id="KW-0378">Hydrolase</keyword>